<dbReference type="InterPro" id="IPR000535">
    <property type="entry name" value="MSP_dom"/>
</dbReference>
<keyword evidence="4 8" id="KW-1133">Transmembrane helix</keyword>
<sequence length="250" mass="27446">MSKPTQVLVIDPPHELGFKGPFTDVVTSHLHLQNPTEKFICFKVKTTAPKQYCVRPNSGLIKPGEKSIVSVMLQPVESESTLLDTERSKHKFMVQSAYAPDESVDLDTFWRTVAPTELMDSKLRVVFHAASGSVTPSPAGNNTHNESTGTQGMETPKSVKNSATPPPYSSVALTKKEHVDVNKETESELRRRGNDVSAIQQENKELRNRLIALESARSSVAVEQGMTNFMVACVALTMLLVGLIIGMLLK</sequence>
<dbReference type="PANTHER" id="PTHR10809:SF6">
    <property type="entry name" value="AT11025P-RELATED"/>
    <property type="match status" value="1"/>
</dbReference>
<feature type="compositionally biased region" description="Polar residues" evidence="7">
    <location>
        <begin position="133"/>
        <end position="163"/>
    </location>
</feature>
<feature type="transmembrane region" description="Helical" evidence="8">
    <location>
        <begin position="229"/>
        <end position="249"/>
    </location>
</feature>
<evidence type="ECO:0000256" key="5">
    <source>
        <dbReference type="ARBA" id="ARBA00023136"/>
    </source>
</evidence>
<dbReference type="SUPFAM" id="SSF49354">
    <property type="entry name" value="PapD-like"/>
    <property type="match status" value="1"/>
</dbReference>
<dbReference type="GO" id="GO:0061817">
    <property type="term" value="P:endoplasmic reticulum-plasma membrane tethering"/>
    <property type="evidence" value="ECO:0007669"/>
    <property type="project" value="TreeGrafter"/>
</dbReference>
<keyword evidence="3 8" id="KW-0812">Transmembrane</keyword>
<dbReference type="EMBL" id="AZBU02000002">
    <property type="protein sequence ID" value="TKR93564.1"/>
    <property type="molecule type" value="Genomic_DNA"/>
</dbReference>
<dbReference type="GO" id="GO:0033149">
    <property type="term" value="F:FFAT motif binding"/>
    <property type="evidence" value="ECO:0007669"/>
    <property type="project" value="TreeGrafter"/>
</dbReference>
<dbReference type="PROSITE" id="PS50202">
    <property type="entry name" value="MSP"/>
    <property type="match status" value="1"/>
</dbReference>
<evidence type="ECO:0000256" key="6">
    <source>
        <dbReference type="RuleBase" id="RU003425"/>
    </source>
</evidence>
<reference evidence="10 11" key="2">
    <citation type="journal article" date="2019" name="G3 (Bethesda)">
        <title>Hybrid Assembly of the Genome of the Entomopathogenic Nematode Steinernema carpocapsae Identifies the X-Chromosome.</title>
        <authorList>
            <person name="Serra L."/>
            <person name="Macchietto M."/>
            <person name="Macias-Munoz A."/>
            <person name="McGill C.J."/>
            <person name="Rodriguez I.M."/>
            <person name="Rodriguez B."/>
            <person name="Murad R."/>
            <person name="Mortazavi A."/>
        </authorList>
    </citation>
    <scope>NUCLEOTIDE SEQUENCE [LARGE SCALE GENOMIC DNA]</scope>
    <source>
        <strain evidence="10 11">ALL</strain>
    </source>
</reference>
<name>A0A4U5PC48_STECR</name>
<evidence type="ECO:0000313" key="10">
    <source>
        <dbReference type="EMBL" id="TKR93564.1"/>
    </source>
</evidence>
<proteinExistence type="inferred from homology"/>
<accession>A0A4U5PC48</accession>
<dbReference type="InterPro" id="IPR016763">
    <property type="entry name" value="VAP"/>
</dbReference>
<dbReference type="Pfam" id="PF00635">
    <property type="entry name" value="Motile_Sperm"/>
    <property type="match status" value="1"/>
</dbReference>
<dbReference type="PANTHER" id="PTHR10809">
    <property type="entry name" value="VESICLE-ASSOCIATED MEMBRANE PROTEIN-ASSOCIATED PROTEIN"/>
    <property type="match status" value="1"/>
</dbReference>
<comment type="caution">
    <text evidence="10">The sequence shown here is derived from an EMBL/GenBank/DDBJ whole genome shotgun (WGS) entry which is preliminary data.</text>
</comment>
<dbReference type="AlphaFoldDB" id="A0A4U5PC48"/>
<dbReference type="PIRSF" id="PIRSF019693">
    <property type="entry name" value="VAMP-associated"/>
    <property type="match status" value="1"/>
</dbReference>
<evidence type="ECO:0000256" key="2">
    <source>
        <dbReference type="ARBA" id="ARBA00008932"/>
    </source>
</evidence>
<comment type="function">
    <text evidence="6">Central component in molecular interactions underlying sperm crawling. Forms an extensive filament system that extends from sperm villipoda, along the leading edge of the pseudopod.</text>
</comment>
<organism evidence="10 11">
    <name type="scientific">Steinernema carpocapsae</name>
    <name type="common">Entomopathogenic nematode</name>
    <dbReference type="NCBI Taxonomy" id="34508"/>
    <lineage>
        <taxon>Eukaryota</taxon>
        <taxon>Metazoa</taxon>
        <taxon>Ecdysozoa</taxon>
        <taxon>Nematoda</taxon>
        <taxon>Chromadorea</taxon>
        <taxon>Rhabditida</taxon>
        <taxon>Tylenchina</taxon>
        <taxon>Panagrolaimomorpha</taxon>
        <taxon>Strongyloidoidea</taxon>
        <taxon>Steinernematidae</taxon>
        <taxon>Steinernema</taxon>
    </lineage>
</organism>
<keyword evidence="6" id="KW-0206">Cytoskeleton</keyword>
<evidence type="ECO:0000256" key="8">
    <source>
        <dbReference type="SAM" id="Phobius"/>
    </source>
</evidence>
<protein>
    <recommendedName>
        <fullName evidence="6">Major sperm protein</fullName>
    </recommendedName>
</protein>
<dbReference type="GO" id="GO:0005789">
    <property type="term" value="C:endoplasmic reticulum membrane"/>
    <property type="evidence" value="ECO:0007669"/>
    <property type="project" value="InterPro"/>
</dbReference>
<dbReference type="Gene3D" id="2.60.40.10">
    <property type="entry name" value="Immunoglobulins"/>
    <property type="match status" value="1"/>
</dbReference>
<keyword evidence="6" id="KW-0963">Cytoplasm</keyword>
<comment type="subcellular location">
    <subcellularLocation>
        <location evidence="1">Membrane</location>
        <topology evidence="1">Single-pass type IV membrane protein</topology>
    </subcellularLocation>
</comment>
<evidence type="ECO:0000256" key="1">
    <source>
        <dbReference type="ARBA" id="ARBA00004211"/>
    </source>
</evidence>
<dbReference type="STRING" id="34508.A0A4U5PC48"/>
<dbReference type="GO" id="GO:0090158">
    <property type="term" value="P:endoplasmic reticulum membrane organization"/>
    <property type="evidence" value="ECO:0007669"/>
    <property type="project" value="TreeGrafter"/>
</dbReference>
<reference evidence="10 11" key="1">
    <citation type="journal article" date="2015" name="Genome Biol.">
        <title>Comparative genomics of Steinernema reveals deeply conserved gene regulatory networks.</title>
        <authorList>
            <person name="Dillman A.R."/>
            <person name="Macchietto M."/>
            <person name="Porter C.F."/>
            <person name="Rogers A."/>
            <person name="Williams B."/>
            <person name="Antoshechkin I."/>
            <person name="Lee M.M."/>
            <person name="Goodwin Z."/>
            <person name="Lu X."/>
            <person name="Lewis E.E."/>
            <person name="Goodrich-Blair H."/>
            <person name="Stock S.P."/>
            <person name="Adams B.J."/>
            <person name="Sternberg P.W."/>
            <person name="Mortazavi A."/>
        </authorList>
    </citation>
    <scope>NUCLEOTIDE SEQUENCE [LARGE SCALE GENOMIC DNA]</scope>
    <source>
        <strain evidence="10 11">ALL</strain>
    </source>
</reference>
<evidence type="ECO:0000256" key="4">
    <source>
        <dbReference type="ARBA" id="ARBA00022989"/>
    </source>
</evidence>
<comment type="similarity">
    <text evidence="2">Belongs to the VAMP-associated protein (VAP) (TC 9.B.17) family.</text>
</comment>
<feature type="domain" description="MSP" evidence="9">
    <location>
        <begin position="7"/>
        <end position="128"/>
    </location>
</feature>
<dbReference type="InterPro" id="IPR013783">
    <property type="entry name" value="Ig-like_fold"/>
</dbReference>
<dbReference type="Proteomes" id="UP000298663">
    <property type="component" value="Unassembled WGS sequence"/>
</dbReference>
<dbReference type="GO" id="GO:0005886">
    <property type="term" value="C:plasma membrane"/>
    <property type="evidence" value="ECO:0007669"/>
    <property type="project" value="TreeGrafter"/>
</dbReference>
<evidence type="ECO:0000313" key="11">
    <source>
        <dbReference type="Proteomes" id="UP000298663"/>
    </source>
</evidence>
<evidence type="ECO:0000256" key="3">
    <source>
        <dbReference type="ARBA" id="ARBA00022692"/>
    </source>
</evidence>
<keyword evidence="11" id="KW-1185">Reference proteome</keyword>
<evidence type="ECO:0000256" key="7">
    <source>
        <dbReference type="SAM" id="MobiDB-lite"/>
    </source>
</evidence>
<keyword evidence="5 8" id="KW-0472">Membrane</keyword>
<feature type="region of interest" description="Disordered" evidence="7">
    <location>
        <begin position="133"/>
        <end position="170"/>
    </location>
</feature>
<dbReference type="OrthoDB" id="264603at2759"/>
<gene>
    <name evidence="10" type="ORF">L596_007991</name>
</gene>
<evidence type="ECO:0000259" key="9">
    <source>
        <dbReference type="PROSITE" id="PS50202"/>
    </source>
</evidence>
<dbReference type="InterPro" id="IPR008962">
    <property type="entry name" value="PapD-like_sf"/>
</dbReference>